<name>A0ABR8DC98_9NOST</name>
<comment type="caution">
    <text evidence="1">The sequence shown here is derived from an EMBL/GenBank/DDBJ whole genome shotgun (WGS) entry which is preliminary data.</text>
</comment>
<reference evidence="1 2" key="1">
    <citation type="journal article" date="2020" name="ISME J.">
        <title>Comparative genomics reveals insights into cyanobacterial evolution and habitat adaptation.</title>
        <authorList>
            <person name="Chen M.Y."/>
            <person name="Teng W.K."/>
            <person name="Zhao L."/>
            <person name="Hu C.X."/>
            <person name="Zhou Y.K."/>
            <person name="Han B.P."/>
            <person name="Song L.R."/>
            <person name="Shu W.S."/>
        </authorList>
    </citation>
    <scope>NUCLEOTIDE SEQUENCE [LARGE SCALE GENOMIC DNA]</scope>
    <source>
        <strain evidence="1 2">FACHB-119</strain>
    </source>
</reference>
<organism evidence="1 2">
    <name type="scientific">Anabaena azotica FACHB-119</name>
    <dbReference type="NCBI Taxonomy" id="947527"/>
    <lineage>
        <taxon>Bacteria</taxon>
        <taxon>Bacillati</taxon>
        <taxon>Cyanobacteriota</taxon>
        <taxon>Cyanophyceae</taxon>
        <taxon>Nostocales</taxon>
        <taxon>Nostocaceae</taxon>
        <taxon>Anabaena</taxon>
        <taxon>Anabaena azotica</taxon>
    </lineage>
</organism>
<dbReference type="Proteomes" id="UP000661112">
    <property type="component" value="Unassembled WGS sequence"/>
</dbReference>
<dbReference type="RefSeq" id="WP_190479057.1">
    <property type="nucleotide sequence ID" value="NZ_JACJSG010000062.1"/>
</dbReference>
<evidence type="ECO:0000313" key="2">
    <source>
        <dbReference type="Proteomes" id="UP000661112"/>
    </source>
</evidence>
<evidence type="ECO:0000313" key="1">
    <source>
        <dbReference type="EMBL" id="MBD2504850.1"/>
    </source>
</evidence>
<proteinExistence type="predicted"/>
<protein>
    <submittedName>
        <fullName evidence="1">Uncharacterized protein</fullName>
    </submittedName>
</protein>
<accession>A0ABR8DC98</accession>
<sequence>MNNSSNYNHFSGGSASLYVVFADSKCIFYRNYMVQTCIEKAQELRKLGFDALVFPGDIPDYIPVSDEALA</sequence>
<dbReference type="EMBL" id="JACJSG010000062">
    <property type="protein sequence ID" value="MBD2504850.1"/>
    <property type="molecule type" value="Genomic_DNA"/>
</dbReference>
<keyword evidence="2" id="KW-1185">Reference proteome</keyword>
<gene>
    <name evidence="1" type="ORF">H6G83_30340</name>
</gene>